<evidence type="ECO:0000313" key="1">
    <source>
        <dbReference type="EMBL" id="CAL5987077.1"/>
    </source>
</evidence>
<reference evidence="1 2" key="1">
    <citation type="submission" date="2024-07" db="EMBL/GenBank/DDBJ databases">
        <authorList>
            <person name="Akdeniz Z."/>
        </authorList>
    </citation>
    <scope>NUCLEOTIDE SEQUENCE [LARGE SCALE GENOMIC DNA]</scope>
</reference>
<accession>A0ABP1H637</accession>
<evidence type="ECO:0000313" key="2">
    <source>
        <dbReference type="Proteomes" id="UP001642409"/>
    </source>
</evidence>
<sequence length="119" mass="13705">MKPKIMAPLQIPEQAVKKIKQILKPAAIPKQQTKITKAKTLGNLWGQTFNYNFSKDEDSLLKINASNDQYMEGDDFSKFRHIPIENSEQDEELFQVDLGSFDRLVNFDFNDCPLPSKIE</sequence>
<organism evidence="1 2">
    <name type="scientific">Hexamita inflata</name>
    <dbReference type="NCBI Taxonomy" id="28002"/>
    <lineage>
        <taxon>Eukaryota</taxon>
        <taxon>Metamonada</taxon>
        <taxon>Diplomonadida</taxon>
        <taxon>Hexamitidae</taxon>
        <taxon>Hexamitinae</taxon>
        <taxon>Hexamita</taxon>
    </lineage>
</organism>
<name>A0ABP1H637_9EUKA</name>
<protein>
    <submittedName>
        <fullName evidence="1">Hypothetical_protein</fullName>
    </submittedName>
</protein>
<comment type="caution">
    <text evidence="1">The sequence shown here is derived from an EMBL/GenBank/DDBJ whole genome shotgun (WGS) entry which is preliminary data.</text>
</comment>
<proteinExistence type="predicted"/>
<gene>
    <name evidence="1" type="ORF">HINF_LOCUS9712</name>
</gene>
<keyword evidence="2" id="KW-1185">Reference proteome</keyword>
<dbReference type="EMBL" id="CAXDID020000021">
    <property type="protein sequence ID" value="CAL5987077.1"/>
    <property type="molecule type" value="Genomic_DNA"/>
</dbReference>
<dbReference type="Proteomes" id="UP001642409">
    <property type="component" value="Unassembled WGS sequence"/>
</dbReference>